<dbReference type="EMBL" id="AP018448">
    <property type="protein sequence ID" value="BBC37347.1"/>
    <property type="molecule type" value="Genomic_DNA"/>
</dbReference>
<dbReference type="Proteomes" id="UP001321542">
    <property type="component" value="Chromosome"/>
</dbReference>
<gene>
    <name evidence="1" type="ORF">SGFS_086410</name>
</gene>
<evidence type="ECO:0000313" key="1">
    <source>
        <dbReference type="EMBL" id="BBC37347.1"/>
    </source>
</evidence>
<keyword evidence="2" id="KW-1185">Reference proteome</keyword>
<proteinExistence type="predicted"/>
<reference evidence="1 2" key="1">
    <citation type="journal article" date="2010" name="ChemBioChem">
        <title>Cloning and characterization of the biosynthetic gene cluster of 16-membered macrolide antibiotic FD-891: involvement of a dual functional cytochrome P450 monooxygenase catalyzing epoxidation and hydroxylation.</title>
        <authorList>
            <person name="Kudo F."/>
            <person name="Motegi A."/>
            <person name="Mizoue K."/>
            <person name="Eguchi T."/>
        </authorList>
    </citation>
    <scope>NUCLEOTIDE SEQUENCE [LARGE SCALE GENOMIC DNA]</scope>
    <source>
        <strain evidence="1 2">A-8890</strain>
    </source>
</reference>
<organism evidence="1 2">
    <name type="scientific">Streptomyces graminofaciens</name>
    <dbReference type="NCBI Taxonomy" id="68212"/>
    <lineage>
        <taxon>Bacteria</taxon>
        <taxon>Bacillati</taxon>
        <taxon>Actinomycetota</taxon>
        <taxon>Actinomycetes</taxon>
        <taxon>Kitasatosporales</taxon>
        <taxon>Streptomycetaceae</taxon>
        <taxon>Streptomyces</taxon>
    </lineage>
</organism>
<sequence>MDEELTALAAAGAAALIQEMVTDGWAGLRRRVVALFSRNRDEEAVRAELEESRAELVDARADGDTAVVADLETEWRNKLRRALRDTPEVAAELRALLDELTPPAEEPGKGSVHNVISGGVQHGNVIQAHTLGNVTLGEPGR</sequence>
<reference evidence="1 2" key="2">
    <citation type="journal article" date="2023" name="ChemBioChem">
        <title>Acyltransferase Domain Exchange between Two Independent Type I Polyketide Synthases in the Same Producer Strain of Macrolide Antibiotics.</title>
        <authorList>
            <person name="Kudo F."/>
            <person name="Kishikawa K."/>
            <person name="Tsuboi K."/>
            <person name="Kido T."/>
            <person name="Usui T."/>
            <person name="Hashimoto J."/>
            <person name="Shin-Ya K."/>
            <person name="Miyanaga A."/>
            <person name="Eguchi T."/>
        </authorList>
    </citation>
    <scope>NUCLEOTIDE SEQUENCE [LARGE SCALE GENOMIC DNA]</scope>
    <source>
        <strain evidence="1 2">A-8890</strain>
    </source>
</reference>
<name>A0ABM8HMA0_9ACTN</name>
<accession>A0ABM8HMA0</accession>
<evidence type="ECO:0000313" key="2">
    <source>
        <dbReference type="Proteomes" id="UP001321542"/>
    </source>
</evidence>
<protein>
    <submittedName>
        <fullName evidence="1">Uncharacterized protein</fullName>
    </submittedName>
</protein>
<dbReference type="RefSeq" id="WP_286257649.1">
    <property type="nucleotide sequence ID" value="NZ_AP018448.1"/>
</dbReference>